<keyword evidence="3" id="KW-1185">Reference proteome</keyword>
<dbReference type="PANTHER" id="PTHR16214:SF3">
    <property type="entry name" value="TRANSMEMBRANE PROTEIN 260"/>
    <property type="match status" value="1"/>
</dbReference>
<feature type="transmembrane region" description="Helical" evidence="1">
    <location>
        <begin position="139"/>
        <end position="157"/>
    </location>
</feature>
<evidence type="ECO:0000256" key="1">
    <source>
        <dbReference type="SAM" id="Phobius"/>
    </source>
</evidence>
<feature type="transmembrane region" description="Helical" evidence="1">
    <location>
        <begin position="6"/>
        <end position="27"/>
    </location>
</feature>
<proteinExistence type="predicted"/>
<dbReference type="InterPro" id="IPR052724">
    <property type="entry name" value="GT117_domain-containing"/>
</dbReference>
<keyword evidence="1" id="KW-0812">Transmembrane</keyword>
<feature type="transmembrane region" description="Helical" evidence="1">
    <location>
        <begin position="254"/>
        <end position="274"/>
    </location>
</feature>
<feature type="transmembrane region" description="Helical" evidence="1">
    <location>
        <begin position="48"/>
        <end position="69"/>
    </location>
</feature>
<evidence type="ECO:0008006" key="4">
    <source>
        <dbReference type="Google" id="ProtNLM"/>
    </source>
</evidence>
<dbReference type="Proteomes" id="UP001497416">
    <property type="component" value="Unassembled WGS sequence"/>
</dbReference>
<feature type="transmembrane region" description="Helical" evidence="1">
    <location>
        <begin position="503"/>
        <end position="519"/>
    </location>
</feature>
<name>A0ABM9P621_9FLAO</name>
<accession>A0ABM9P621</accession>
<organism evidence="2 3">
    <name type="scientific">Tenacibaculum platacis</name>
    <dbReference type="NCBI Taxonomy" id="3137852"/>
    <lineage>
        <taxon>Bacteria</taxon>
        <taxon>Pseudomonadati</taxon>
        <taxon>Bacteroidota</taxon>
        <taxon>Flavobacteriia</taxon>
        <taxon>Flavobacteriales</taxon>
        <taxon>Flavobacteriaceae</taxon>
        <taxon>Tenacibaculum</taxon>
    </lineage>
</organism>
<feature type="transmembrane region" description="Helical" evidence="1">
    <location>
        <begin position="591"/>
        <end position="609"/>
    </location>
</feature>
<dbReference type="EMBL" id="CAXIXY010000008">
    <property type="protein sequence ID" value="CAL2094098.1"/>
    <property type="molecule type" value="Genomic_DNA"/>
</dbReference>
<dbReference type="Pfam" id="PF11028">
    <property type="entry name" value="TMEM260-like"/>
    <property type="match status" value="1"/>
</dbReference>
<feature type="transmembrane region" description="Helical" evidence="1">
    <location>
        <begin position="210"/>
        <end position="233"/>
    </location>
</feature>
<evidence type="ECO:0000313" key="2">
    <source>
        <dbReference type="EMBL" id="CAL2094098.1"/>
    </source>
</evidence>
<keyword evidence="1" id="KW-1133">Transmembrane helix</keyword>
<evidence type="ECO:0000313" key="3">
    <source>
        <dbReference type="Proteomes" id="UP001497416"/>
    </source>
</evidence>
<sequence length="1021" mass="118198">MTPVKRTNYIISSTLFGISFLTYLLCIPEGITFWDSPEFIASNYKLQITHPAGAPFYTILSNVVLGFFFFLKPAFVSNLISAFFGALTIPFIYKITYHFSSQLIQENLDKNIQMIAGIVSALSFAFCNSFWTASTETEVYTFSFFLLTLIVWLGFKWHSSLDSNKEIKYILLIFLFLGISVGVHLINIAVVIPLALIFIHKKFGFTLKHIGIALLSGLFLFFFLLNFVFQGIIKLCAAIDFWAVNSLDFSVNNGALYTLVFLLAISILIVFLTYYKRKFILHYISLCFLFFALGCSSFLLPIIRSQANTPISNSANTASELLSYIQAKQFGVNQIPLLKGTSYNAPLDAREPYIDGKLEYKYSKSEKKYVVINDPKFEKPNYDDRFSMFFPRVFHKGGLNQEGYRTWATIKGKPIITSIKGQEVKISKPTFLENLSFFYNYQANWLYLRYLYHNFIGKQNDLKATGAIKKGNWISGLNFVDRSYIGDNKHIPDYYKKKNSRNAFYFIPFFMGLWGLFLLRKNMLFFFTSILLFLTFGIGITLYVNPVPQSLMIRERDYIFAASFIFFAIWIGLSVIGIFNSLKFVKKNSTRFIITLVIAFLASPFQLFAKGLDNQNRSNDNFAYQIAKTYLDSCPEQAILFTNGDNITFPLWYLQEVENYRTDIRVINYDQLLLDWYTDKLKLKMNSSEPIKISLSDTFISQPITNEVTYNKVTNQFLNIKKLSTFLENSNNRIKYFDKKLSFFPTEKLILPIDNSKSNFSSDVASLSRKTIQLDTLRWEYKKDIYRKNDITVLDIIANNIESRPICFTEMGKNVHTVGLDKYLVQKGLVNQLIPTIAINNENPKIVNTSKSYESLIENTSFKQLDDINTKVTDEAIGLSKTVLRRQYYFLAQALLEEGKIEKATRVIEFTEKHFPNDKVLYGEFSFALGKLYYRINKTKKGESICRTSINNIENELRWITSFNPPNPIINVRHANYLFKIYAQMISQIKPFDANYFEDKTKDLKAIQKRLNVWKKRNWPY</sequence>
<feature type="transmembrane region" description="Helical" evidence="1">
    <location>
        <begin position="114"/>
        <end position="133"/>
    </location>
</feature>
<feature type="transmembrane region" description="Helical" evidence="1">
    <location>
        <begin position="280"/>
        <end position="303"/>
    </location>
</feature>
<feature type="transmembrane region" description="Helical" evidence="1">
    <location>
        <begin position="525"/>
        <end position="546"/>
    </location>
</feature>
<feature type="transmembrane region" description="Helical" evidence="1">
    <location>
        <begin position="558"/>
        <end position="579"/>
    </location>
</feature>
<keyword evidence="1" id="KW-0472">Membrane</keyword>
<feature type="transmembrane region" description="Helical" evidence="1">
    <location>
        <begin position="169"/>
        <end position="198"/>
    </location>
</feature>
<feature type="transmembrane region" description="Helical" evidence="1">
    <location>
        <begin position="75"/>
        <end position="93"/>
    </location>
</feature>
<protein>
    <recommendedName>
        <fullName evidence="4">DUF2723 domain-containing protein</fullName>
    </recommendedName>
</protein>
<dbReference type="PANTHER" id="PTHR16214">
    <property type="entry name" value="TRANSMEMBRANE PROTEIN 260"/>
    <property type="match status" value="1"/>
</dbReference>
<comment type="caution">
    <text evidence="2">The sequence shown here is derived from an EMBL/GenBank/DDBJ whole genome shotgun (WGS) entry which is preliminary data.</text>
</comment>
<dbReference type="InterPro" id="IPR021280">
    <property type="entry name" value="TMEM260-like"/>
</dbReference>
<reference evidence="2 3" key="1">
    <citation type="submission" date="2024-05" db="EMBL/GenBank/DDBJ databases">
        <authorList>
            <person name="Duchaud E."/>
        </authorList>
    </citation>
    <scope>NUCLEOTIDE SEQUENCE [LARGE SCALE GENOMIC DNA]</scope>
    <source>
        <strain evidence="2">Ena-SAMPLE-TAB-13-05-2024-13:56:06:370-140302</strain>
    </source>
</reference>
<gene>
    <name evidence="2" type="ORF">T190607A01A_60079</name>
</gene>